<dbReference type="GO" id="GO:0003924">
    <property type="term" value="F:GTPase activity"/>
    <property type="evidence" value="ECO:0007669"/>
    <property type="project" value="InterPro"/>
</dbReference>
<accession>A0A7S4NNU2</accession>
<keyword evidence="1" id="KW-0547">Nucleotide-binding</keyword>
<dbReference type="NCBIfam" id="TIGR00231">
    <property type="entry name" value="small_GTP"/>
    <property type="match status" value="1"/>
</dbReference>
<dbReference type="Gene3D" id="3.40.50.300">
    <property type="entry name" value="P-loop containing nucleotide triphosphate hydrolases"/>
    <property type="match status" value="1"/>
</dbReference>
<dbReference type="EMBL" id="HBKR01012010">
    <property type="protein sequence ID" value="CAE2298033.1"/>
    <property type="molecule type" value="Transcribed_RNA"/>
</dbReference>
<dbReference type="AlphaFoldDB" id="A0A7S4NNU2"/>
<dbReference type="SMART" id="SM00173">
    <property type="entry name" value="RAS"/>
    <property type="match status" value="1"/>
</dbReference>
<organism evidence="3">
    <name type="scientific">Paramoeba aestuarina</name>
    <dbReference type="NCBI Taxonomy" id="180227"/>
    <lineage>
        <taxon>Eukaryota</taxon>
        <taxon>Amoebozoa</taxon>
        <taxon>Discosea</taxon>
        <taxon>Flabellinia</taxon>
        <taxon>Dactylopodida</taxon>
        <taxon>Paramoebidae</taxon>
        <taxon>Paramoeba</taxon>
    </lineage>
</organism>
<evidence type="ECO:0000256" key="2">
    <source>
        <dbReference type="SAM" id="MobiDB-lite"/>
    </source>
</evidence>
<dbReference type="PROSITE" id="PS51419">
    <property type="entry name" value="RAB"/>
    <property type="match status" value="1"/>
</dbReference>
<dbReference type="InterPro" id="IPR027417">
    <property type="entry name" value="P-loop_NTPase"/>
</dbReference>
<dbReference type="PROSITE" id="PS51421">
    <property type="entry name" value="RAS"/>
    <property type="match status" value="1"/>
</dbReference>
<evidence type="ECO:0008006" key="4">
    <source>
        <dbReference type="Google" id="ProtNLM"/>
    </source>
</evidence>
<dbReference type="FunFam" id="3.40.50.300:FF:001204">
    <property type="entry name" value="Small GTP-binding protein, putative"/>
    <property type="match status" value="1"/>
</dbReference>
<sequence>MSKVDMKVVLLGQHDVGKTCLVERYLHGKFKENVTATVGAAFGAKKVVVSGTPLTLGIWDTAGAERYESMSRIYYRAAKAAVICYDLTNPQSFDKVKFWAEELLKNEEGCAIYIVGTKVDLFEQQEGEGVKKELVKEYAEEMGAQTCQTSAKTGAGVDELFMKIAEDFTQKTQAGNQKAPVSSVNLDKPSEEQPKPVCC</sequence>
<dbReference type="SUPFAM" id="SSF52540">
    <property type="entry name" value="P-loop containing nucleoside triphosphate hydrolases"/>
    <property type="match status" value="1"/>
</dbReference>
<name>A0A7S4NNU2_9EUKA</name>
<dbReference type="InterPro" id="IPR005225">
    <property type="entry name" value="Small_GTP-bd"/>
</dbReference>
<dbReference type="SMART" id="SM00176">
    <property type="entry name" value="RAN"/>
    <property type="match status" value="1"/>
</dbReference>
<dbReference type="PROSITE" id="PS51420">
    <property type="entry name" value="RHO"/>
    <property type="match status" value="1"/>
</dbReference>
<feature type="compositionally biased region" description="Basic and acidic residues" evidence="2">
    <location>
        <begin position="188"/>
        <end position="199"/>
    </location>
</feature>
<dbReference type="PRINTS" id="PR00449">
    <property type="entry name" value="RASTRNSFRMNG"/>
</dbReference>
<gene>
    <name evidence="3" type="ORF">NAES01612_LOCUS7985</name>
</gene>
<proteinExistence type="predicted"/>
<feature type="compositionally biased region" description="Polar residues" evidence="2">
    <location>
        <begin position="171"/>
        <end position="185"/>
    </location>
</feature>
<dbReference type="GO" id="GO:0005525">
    <property type="term" value="F:GTP binding"/>
    <property type="evidence" value="ECO:0007669"/>
    <property type="project" value="InterPro"/>
</dbReference>
<dbReference type="SMART" id="SM00174">
    <property type="entry name" value="RHO"/>
    <property type="match status" value="1"/>
</dbReference>
<dbReference type="InterPro" id="IPR001806">
    <property type="entry name" value="Small_GTPase"/>
</dbReference>
<evidence type="ECO:0000313" key="3">
    <source>
        <dbReference type="EMBL" id="CAE2298033.1"/>
    </source>
</evidence>
<dbReference type="Pfam" id="PF00071">
    <property type="entry name" value="Ras"/>
    <property type="match status" value="1"/>
</dbReference>
<reference evidence="3" key="1">
    <citation type="submission" date="2021-01" db="EMBL/GenBank/DDBJ databases">
        <authorList>
            <person name="Corre E."/>
            <person name="Pelletier E."/>
            <person name="Niang G."/>
            <person name="Scheremetjew M."/>
            <person name="Finn R."/>
            <person name="Kale V."/>
            <person name="Holt S."/>
            <person name="Cochrane G."/>
            <person name="Meng A."/>
            <person name="Brown T."/>
            <person name="Cohen L."/>
        </authorList>
    </citation>
    <scope>NUCLEOTIDE SEQUENCE</scope>
    <source>
        <strain evidence="3">SoJaBio B1-5/56/2</strain>
    </source>
</reference>
<evidence type="ECO:0000256" key="1">
    <source>
        <dbReference type="ARBA" id="ARBA00022741"/>
    </source>
</evidence>
<feature type="region of interest" description="Disordered" evidence="2">
    <location>
        <begin position="171"/>
        <end position="199"/>
    </location>
</feature>
<dbReference type="SMART" id="SM00175">
    <property type="entry name" value="RAB"/>
    <property type="match status" value="1"/>
</dbReference>
<dbReference type="PANTHER" id="PTHR47978">
    <property type="match status" value="1"/>
</dbReference>
<protein>
    <recommendedName>
        <fullName evidence="4">Ras-related protein Rab-24</fullName>
    </recommendedName>
</protein>